<reference evidence="2 3" key="1">
    <citation type="submission" date="2016-12" db="EMBL/GenBank/DDBJ databases">
        <title>The genomes of Aspergillus section Nigri reveals drivers in fungal speciation.</title>
        <authorList>
            <consortium name="DOE Joint Genome Institute"/>
            <person name="Vesth T.C."/>
            <person name="Nybo J."/>
            <person name="Theobald S."/>
            <person name="Brandl J."/>
            <person name="Frisvad J.C."/>
            <person name="Nielsen K.F."/>
            <person name="Lyhne E.K."/>
            <person name="Kogle M.E."/>
            <person name="Kuo A."/>
            <person name="Riley R."/>
            <person name="Clum A."/>
            <person name="Nolan M."/>
            <person name="Lipzen A."/>
            <person name="Salamov A."/>
            <person name="Henrissat B."/>
            <person name="Wiebenga A."/>
            <person name="De Vries R.P."/>
            <person name="Grigoriev I.V."/>
            <person name="Mortensen U.H."/>
            <person name="Andersen M.R."/>
            <person name="Baker S.E."/>
        </authorList>
    </citation>
    <scope>NUCLEOTIDE SEQUENCE [LARGE SCALE GENOMIC DNA]</scope>
    <source>
        <strain evidence="2 3">CBS 117.55</strain>
    </source>
</reference>
<name>A0A317X3N4_9EURO</name>
<keyword evidence="3" id="KW-1185">Reference proteome</keyword>
<evidence type="ECO:0000313" key="3">
    <source>
        <dbReference type="Proteomes" id="UP000247233"/>
    </source>
</evidence>
<feature type="compositionally biased region" description="Polar residues" evidence="1">
    <location>
        <begin position="1"/>
        <end position="21"/>
    </location>
</feature>
<organism evidence="2 3">
    <name type="scientific">Aspergillus heteromorphus CBS 117.55</name>
    <dbReference type="NCBI Taxonomy" id="1448321"/>
    <lineage>
        <taxon>Eukaryota</taxon>
        <taxon>Fungi</taxon>
        <taxon>Dikarya</taxon>
        <taxon>Ascomycota</taxon>
        <taxon>Pezizomycotina</taxon>
        <taxon>Eurotiomycetes</taxon>
        <taxon>Eurotiomycetidae</taxon>
        <taxon>Eurotiales</taxon>
        <taxon>Aspergillaceae</taxon>
        <taxon>Aspergillus</taxon>
        <taxon>Aspergillus subgen. Circumdati</taxon>
    </lineage>
</organism>
<gene>
    <name evidence="2" type="ORF">BO70DRAFT_349087</name>
</gene>
<proteinExistence type="predicted"/>
<accession>A0A317X3N4</accession>
<dbReference type="GeneID" id="37063877"/>
<dbReference type="OrthoDB" id="4224309at2759"/>
<comment type="caution">
    <text evidence="2">The sequence shown here is derived from an EMBL/GenBank/DDBJ whole genome shotgun (WGS) entry which is preliminary data.</text>
</comment>
<dbReference type="STRING" id="1448321.A0A317X3N4"/>
<evidence type="ECO:0000256" key="1">
    <source>
        <dbReference type="SAM" id="MobiDB-lite"/>
    </source>
</evidence>
<feature type="region of interest" description="Disordered" evidence="1">
    <location>
        <begin position="1"/>
        <end position="38"/>
    </location>
</feature>
<dbReference type="AlphaFoldDB" id="A0A317X3N4"/>
<evidence type="ECO:0000313" key="2">
    <source>
        <dbReference type="EMBL" id="PWY92771.1"/>
    </source>
</evidence>
<dbReference type="EMBL" id="MSFL01000001">
    <property type="protein sequence ID" value="PWY92771.1"/>
    <property type="molecule type" value="Genomic_DNA"/>
</dbReference>
<protein>
    <submittedName>
        <fullName evidence="2">Uncharacterized protein</fullName>
    </submittedName>
</protein>
<sequence length="171" mass="19356">MSTPLPLTEENLSAHTQQMESTTHTHTHNHNHTDKHTHPIPSWVEELITEERIRLSISQHALTPTNPKNISPDDIQAIMDAITVTSPKTHPFYTSKLWDTAPPKTADRVLYRETPLERFLTPGNCEPCYFDKMALAAVGIQYGSLESCGVRRAMAERNVEVARMVRRDAES</sequence>
<dbReference type="Proteomes" id="UP000247233">
    <property type="component" value="Unassembled WGS sequence"/>
</dbReference>
<dbReference type="VEuPathDB" id="FungiDB:BO70DRAFT_349087"/>
<dbReference type="RefSeq" id="XP_025404510.1">
    <property type="nucleotide sequence ID" value="XM_025541640.1"/>
</dbReference>